<dbReference type="RefSeq" id="XP_042994280.1">
    <property type="nucleotide sequence ID" value="XM_043138346.1"/>
</dbReference>
<evidence type="ECO:0000313" key="2">
    <source>
        <dbReference type="EMBL" id="QUC16607.1"/>
    </source>
</evidence>
<organism evidence="2 3">
    <name type="scientific">Ustilaginoidea virens</name>
    <name type="common">Rice false smut fungus</name>
    <name type="synonym">Villosiclava virens</name>
    <dbReference type="NCBI Taxonomy" id="1159556"/>
    <lineage>
        <taxon>Eukaryota</taxon>
        <taxon>Fungi</taxon>
        <taxon>Dikarya</taxon>
        <taxon>Ascomycota</taxon>
        <taxon>Pezizomycotina</taxon>
        <taxon>Sordariomycetes</taxon>
        <taxon>Hypocreomycetidae</taxon>
        <taxon>Hypocreales</taxon>
        <taxon>Clavicipitaceae</taxon>
        <taxon>Ustilaginoidea</taxon>
    </lineage>
</organism>
<keyword evidence="3" id="KW-1185">Reference proteome</keyword>
<name>A0A8E5MEG8_USTVR</name>
<evidence type="ECO:0000256" key="1">
    <source>
        <dbReference type="SAM" id="MobiDB-lite"/>
    </source>
</evidence>
<dbReference type="KEGG" id="uvi:66061626"/>
<accession>A0A8E5MEG8</accession>
<dbReference type="Proteomes" id="UP000027002">
    <property type="component" value="Chromosome 1"/>
</dbReference>
<dbReference type="GeneID" id="66061626"/>
<gene>
    <name evidence="2" type="ORF">UV8b_00848</name>
</gene>
<reference evidence="2" key="1">
    <citation type="submission" date="2020-03" db="EMBL/GenBank/DDBJ databases">
        <title>A mixture of massive structural variations and highly conserved coding sequences in Ustilaginoidea virens genome.</title>
        <authorList>
            <person name="Zhang K."/>
            <person name="Zhao Z."/>
            <person name="Zhang Z."/>
            <person name="Li Y."/>
            <person name="Hsiang T."/>
            <person name="Sun W."/>
        </authorList>
    </citation>
    <scope>NUCLEOTIDE SEQUENCE</scope>
    <source>
        <strain evidence="2">UV-8b</strain>
    </source>
</reference>
<proteinExistence type="predicted"/>
<dbReference type="AlphaFoldDB" id="A0A8E5MEG8"/>
<protein>
    <submittedName>
        <fullName evidence="2">Uncharacterized protein</fullName>
    </submittedName>
</protein>
<evidence type="ECO:0000313" key="3">
    <source>
        <dbReference type="Proteomes" id="UP000027002"/>
    </source>
</evidence>
<feature type="region of interest" description="Disordered" evidence="1">
    <location>
        <begin position="1"/>
        <end position="31"/>
    </location>
</feature>
<dbReference type="EMBL" id="CP072753">
    <property type="protein sequence ID" value="QUC16607.1"/>
    <property type="molecule type" value="Genomic_DNA"/>
</dbReference>
<sequence length="157" mass="16528">MCGPQVTDRPRGGALAALSPPTGSSPRARKRHLQGDLAFHQPGHPASCKATHARLTPAEHHGLGDVHSVRVVIHSTGDLTKDAADCGFYRQFTFPAASSSDSYFEIPLETPLSLEVGSNGIIGRRVSISAAECEAGSEGVLAEGIVGFNFLDQRPSL</sequence>
<dbReference type="OrthoDB" id="4158189at2759"/>